<dbReference type="InterPro" id="IPR008920">
    <property type="entry name" value="TF_FadR/GntR_C"/>
</dbReference>
<evidence type="ECO:0000256" key="4">
    <source>
        <dbReference type="SAM" id="MobiDB-lite"/>
    </source>
</evidence>
<dbReference type="Proteomes" id="UP000022447">
    <property type="component" value="Unassembled WGS sequence"/>
</dbReference>
<feature type="domain" description="HTH gntR-type" evidence="5">
    <location>
        <begin position="1"/>
        <end position="68"/>
    </location>
</feature>
<dbReference type="GO" id="GO:0003700">
    <property type="term" value="F:DNA-binding transcription factor activity"/>
    <property type="evidence" value="ECO:0007669"/>
    <property type="project" value="InterPro"/>
</dbReference>
<dbReference type="Pfam" id="PF07729">
    <property type="entry name" value="FCD"/>
    <property type="match status" value="1"/>
</dbReference>
<evidence type="ECO:0000256" key="1">
    <source>
        <dbReference type="ARBA" id="ARBA00023015"/>
    </source>
</evidence>
<dbReference type="GO" id="GO:0003677">
    <property type="term" value="F:DNA binding"/>
    <property type="evidence" value="ECO:0007669"/>
    <property type="project" value="UniProtKB-KW"/>
</dbReference>
<keyword evidence="3" id="KW-0804">Transcription</keyword>
<dbReference type="InterPro" id="IPR036390">
    <property type="entry name" value="WH_DNA-bd_sf"/>
</dbReference>
<dbReference type="CDD" id="cd07377">
    <property type="entry name" value="WHTH_GntR"/>
    <property type="match status" value="1"/>
</dbReference>
<evidence type="ECO:0000256" key="3">
    <source>
        <dbReference type="ARBA" id="ARBA00023163"/>
    </source>
</evidence>
<evidence type="ECO:0000313" key="6">
    <source>
        <dbReference type="EMBL" id="ETX12900.1"/>
    </source>
</evidence>
<feature type="region of interest" description="Disordered" evidence="4">
    <location>
        <begin position="214"/>
        <end position="234"/>
    </location>
</feature>
<keyword evidence="1" id="KW-0805">Transcription regulation</keyword>
<keyword evidence="2" id="KW-0238">DNA-binding</keyword>
<dbReference type="EMBL" id="JALZ01000046">
    <property type="protein sequence ID" value="ETX12900.1"/>
    <property type="molecule type" value="Genomic_DNA"/>
</dbReference>
<dbReference type="OrthoDB" id="8155773at2"/>
<dbReference type="PROSITE" id="PS50949">
    <property type="entry name" value="HTH_GNTR"/>
    <property type="match status" value="1"/>
</dbReference>
<dbReference type="Gene3D" id="1.10.10.10">
    <property type="entry name" value="Winged helix-like DNA-binding domain superfamily/Winged helix DNA-binding domain"/>
    <property type="match status" value="1"/>
</dbReference>
<comment type="caution">
    <text evidence="6">The sequence shown here is derived from an EMBL/GenBank/DDBJ whole genome shotgun (WGS) entry which is preliminary data.</text>
</comment>
<dbReference type="AlphaFoldDB" id="X7EAN7"/>
<dbReference type="SUPFAM" id="SSF46785">
    <property type="entry name" value="Winged helix' DNA-binding domain"/>
    <property type="match status" value="1"/>
</dbReference>
<proteinExistence type="predicted"/>
<dbReference type="PATRIC" id="fig|1449350.3.peg.3934"/>
<evidence type="ECO:0000313" key="7">
    <source>
        <dbReference type="Proteomes" id="UP000022447"/>
    </source>
</evidence>
<dbReference type="PRINTS" id="PR00035">
    <property type="entry name" value="HTHGNTR"/>
</dbReference>
<dbReference type="eggNOG" id="COG1802">
    <property type="taxonomic scope" value="Bacteria"/>
</dbReference>
<dbReference type="InterPro" id="IPR000524">
    <property type="entry name" value="Tscrpt_reg_HTH_GntR"/>
</dbReference>
<evidence type="ECO:0000256" key="2">
    <source>
        <dbReference type="ARBA" id="ARBA00023125"/>
    </source>
</evidence>
<dbReference type="RefSeq" id="WP_051489634.1">
    <property type="nucleotide sequence ID" value="NZ_JALZ01000046.1"/>
</dbReference>
<dbReference type="InterPro" id="IPR011711">
    <property type="entry name" value="GntR_C"/>
</dbReference>
<dbReference type="STRING" id="1449350.OCH239_15505"/>
<dbReference type="PANTHER" id="PTHR43537:SF24">
    <property type="entry name" value="GLUCONATE OPERON TRANSCRIPTIONAL REPRESSOR"/>
    <property type="match status" value="1"/>
</dbReference>
<accession>X7EAN7</accession>
<reference evidence="6 7" key="1">
    <citation type="submission" date="2014-01" db="EMBL/GenBank/DDBJ databases">
        <title>Roseivivax halodurans JCM 10272 Genome Sequencing.</title>
        <authorList>
            <person name="Lai Q."/>
            <person name="Li G."/>
            <person name="Shao Z."/>
        </authorList>
    </citation>
    <scope>NUCLEOTIDE SEQUENCE [LARGE SCALE GENOMIC DNA]</scope>
    <source>
        <strain evidence="6 7">JCM 10272</strain>
    </source>
</reference>
<organism evidence="6 7">
    <name type="scientific">Roseivivax halodurans JCM 10272</name>
    <dbReference type="NCBI Taxonomy" id="1449350"/>
    <lineage>
        <taxon>Bacteria</taxon>
        <taxon>Pseudomonadati</taxon>
        <taxon>Pseudomonadota</taxon>
        <taxon>Alphaproteobacteria</taxon>
        <taxon>Rhodobacterales</taxon>
        <taxon>Roseobacteraceae</taxon>
        <taxon>Roseivivax</taxon>
    </lineage>
</organism>
<dbReference type="Pfam" id="PF00392">
    <property type="entry name" value="GntR"/>
    <property type="match status" value="1"/>
</dbReference>
<dbReference type="Gene3D" id="1.20.120.530">
    <property type="entry name" value="GntR ligand-binding domain-like"/>
    <property type="match status" value="1"/>
</dbReference>
<keyword evidence="7" id="KW-1185">Reference proteome</keyword>
<dbReference type="SMART" id="SM00895">
    <property type="entry name" value="FCD"/>
    <property type="match status" value="1"/>
</dbReference>
<dbReference type="SUPFAM" id="SSF48008">
    <property type="entry name" value="GntR ligand-binding domain-like"/>
    <property type="match status" value="1"/>
</dbReference>
<protein>
    <recommendedName>
        <fullName evidence="5">HTH gntR-type domain-containing protein</fullName>
    </recommendedName>
</protein>
<dbReference type="SMART" id="SM00345">
    <property type="entry name" value="HTH_GNTR"/>
    <property type="match status" value="1"/>
</dbReference>
<evidence type="ECO:0000259" key="5">
    <source>
        <dbReference type="PROSITE" id="PS50949"/>
    </source>
</evidence>
<name>X7EAN7_9RHOB</name>
<dbReference type="InterPro" id="IPR036388">
    <property type="entry name" value="WH-like_DNA-bd_sf"/>
</dbReference>
<dbReference type="PANTHER" id="PTHR43537">
    <property type="entry name" value="TRANSCRIPTIONAL REGULATOR, GNTR FAMILY"/>
    <property type="match status" value="1"/>
</dbReference>
<sequence>MSVSDDLHTELRRRLIAGQYDPGAKLREEHVATEFGVSRTPVRVAIQRLVEEGLLEAAPNRGAVVSEWRDSDTEEIFELRVLAEGQAAAWASRHITDADLDRMDALNMQIAHAVESKHKAYLDEVQSANLAFHTALYEACGSARLRVFGTNLLEYPLVIGGFFIYSDDDARESVRQHTEIVNALRTRNADWARAAVTSHLCAAIERFRKTRKASRNAIKPSPRCDGPSIEIAEE</sequence>
<gene>
    <name evidence="6" type="ORF">OCH239_15505</name>
</gene>